<dbReference type="PROSITE" id="PS50110">
    <property type="entry name" value="RESPONSE_REGULATORY"/>
    <property type="match status" value="1"/>
</dbReference>
<dbReference type="SUPFAM" id="SSF52172">
    <property type="entry name" value="CheY-like"/>
    <property type="match status" value="1"/>
</dbReference>
<evidence type="ECO:0000256" key="4">
    <source>
        <dbReference type="PROSITE-ProRule" id="PRU00339"/>
    </source>
</evidence>
<dbReference type="SMART" id="SM00448">
    <property type="entry name" value="REC"/>
    <property type="match status" value="1"/>
</dbReference>
<keyword evidence="1" id="KW-0677">Repeat</keyword>
<protein>
    <submittedName>
        <fullName evidence="6">Response regulator</fullName>
    </submittedName>
</protein>
<feature type="domain" description="Response regulatory" evidence="5">
    <location>
        <begin position="10"/>
        <end position="130"/>
    </location>
</feature>
<dbReference type="InterPro" id="IPR011990">
    <property type="entry name" value="TPR-like_helical_dom_sf"/>
</dbReference>
<evidence type="ECO:0000313" key="7">
    <source>
        <dbReference type="Proteomes" id="UP001157134"/>
    </source>
</evidence>
<feature type="repeat" description="TPR" evidence="4">
    <location>
        <begin position="200"/>
        <end position="233"/>
    </location>
</feature>
<feature type="repeat" description="TPR" evidence="4">
    <location>
        <begin position="447"/>
        <end position="480"/>
    </location>
</feature>
<name>A0ABQ6H8F0_9GAMM</name>
<dbReference type="RefSeq" id="WP_284295278.1">
    <property type="nucleotide sequence ID" value="NZ_BSSV01000001.1"/>
</dbReference>
<gene>
    <name evidence="6" type="ORF">tloyanaT_00010</name>
</gene>
<organism evidence="6 7">
    <name type="scientific">Thalassotalea loyana</name>
    <dbReference type="NCBI Taxonomy" id="280483"/>
    <lineage>
        <taxon>Bacteria</taxon>
        <taxon>Pseudomonadati</taxon>
        <taxon>Pseudomonadota</taxon>
        <taxon>Gammaproteobacteria</taxon>
        <taxon>Alteromonadales</taxon>
        <taxon>Colwelliaceae</taxon>
        <taxon>Thalassotalea</taxon>
    </lineage>
</organism>
<comment type="caution">
    <text evidence="3">Lacks conserved residue(s) required for the propagation of feature annotation.</text>
</comment>
<dbReference type="SUPFAM" id="SSF48452">
    <property type="entry name" value="TPR-like"/>
    <property type="match status" value="1"/>
</dbReference>
<dbReference type="EMBL" id="BSSV01000001">
    <property type="protein sequence ID" value="GLX83749.1"/>
    <property type="molecule type" value="Genomic_DNA"/>
</dbReference>
<dbReference type="PROSITE" id="PS50005">
    <property type="entry name" value="TPR"/>
    <property type="match status" value="3"/>
</dbReference>
<evidence type="ECO:0000256" key="3">
    <source>
        <dbReference type="PROSITE-ProRule" id="PRU00169"/>
    </source>
</evidence>
<evidence type="ECO:0000256" key="1">
    <source>
        <dbReference type="ARBA" id="ARBA00022737"/>
    </source>
</evidence>
<dbReference type="InterPro" id="IPR031101">
    <property type="entry name" value="Ctr9"/>
</dbReference>
<dbReference type="Pfam" id="PF12895">
    <property type="entry name" value="ANAPC3"/>
    <property type="match status" value="1"/>
</dbReference>
<comment type="caution">
    <text evidence="6">The sequence shown here is derived from an EMBL/GenBank/DDBJ whole genome shotgun (WGS) entry which is preliminary data.</text>
</comment>
<dbReference type="InterPro" id="IPR011006">
    <property type="entry name" value="CheY-like_superfamily"/>
</dbReference>
<feature type="repeat" description="TPR" evidence="4">
    <location>
        <begin position="234"/>
        <end position="267"/>
    </location>
</feature>
<dbReference type="Gene3D" id="1.25.40.10">
    <property type="entry name" value="Tetratricopeptide repeat domain"/>
    <property type="match status" value="2"/>
</dbReference>
<evidence type="ECO:0000256" key="2">
    <source>
        <dbReference type="ARBA" id="ARBA00022803"/>
    </source>
</evidence>
<dbReference type="InterPro" id="IPR019734">
    <property type="entry name" value="TPR_rpt"/>
</dbReference>
<evidence type="ECO:0000313" key="6">
    <source>
        <dbReference type="EMBL" id="GLX83749.1"/>
    </source>
</evidence>
<dbReference type="PANTHER" id="PTHR14027">
    <property type="entry name" value="RNA POLYMERASE-ASSOCIATED PROTEIN CTR9"/>
    <property type="match status" value="1"/>
</dbReference>
<keyword evidence="2 4" id="KW-0802">TPR repeat</keyword>
<evidence type="ECO:0000259" key="5">
    <source>
        <dbReference type="PROSITE" id="PS50110"/>
    </source>
</evidence>
<dbReference type="PANTHER" id="PTHR14027:SF2">
    <property type="entry name" value="RNA POLYMERASE-ASSOCIATED PROTEIN CTR9 HOMOLOG"/>
    <property type="match status" value="1"/>
</dbReference>
<proteinExistence type="predicted"/>
<accession>A0ABQ6H8F0</accession>
<dbReference type="Proteomes" id="UP001157134">
    <property type="component" value="Unassembled WGS sequence"/>
</dbReference>
<dbReference type="SMART" id="SM00028">
    <property type="entry name" value="TPR"/>
    <property type="match status" value="3"/>
</dbReference>
<dbReference type="Pfam" id="PF00072">
    <property type="entry name" value="Response_reg"/>
    <property type="match status" value="1"/>
</dbReference>
<keyword evidence="7" id="KW-1185">Reference proteome</keyword>
<dbReference type="InterPro" id="IPR001789">
    <property type="entry name" value="Sig_transdc_resp-reg_receiver"/>
</dbReference>
<dbReference type="Gene3D" id="3.40.50.2300">
    <property type="match status" value="1"/>
</dbReference>
<reference evidence="6 7" key="1">
    <citation type="submission" date="2023-03" db="EMBL/GenBank/DDBJ databases">
        <title>Thalassotalea loyana LMG 22536T draft genome sequence.</title>
        <authorList>
            <person name="Sawabe T."/>
        </authorList>
    </citation>
    <scope>NUCLEOTIDE SEQUENCE [LARGE SCALE GENOMIC DNA]</scope>
    <source>
        <strain evidence="6 7">LMG 22536</strain>
    </source>
</reference>
<sequence length="546" mass="62562">MTNPNFSNKRFLIVDNIKQSRDTLKQFAYTLGDVKVDTSAFAKDAISACENINYDVVLLGYDLGENQKNGQQILEELKTKNIAQRQTIIIIITAEVSEAMVLAALEHKPDEYIAKPYTLQDLKKRLIRSYAKKRSMAKIYRALDDEDETKVVELVKEAIAKNTQYESECMGILARQYFNLKQYAQAQDIYLQYQNEANCAWAIIGLGKIAIENKQYQKAEEYFQRIIDENDRYLSAYDWLAKTYQAQGEHAKAERTLEKCLIISPRSVGRLKFYANVCLENEQYSKAASALKTTNELAIHSIHNHPENALLFAKAVLEHISEMPIDQARKITNKVFNALSLMTKDFDDVELKIRSQLLTALLRLTIKEHHPSRVSLEAAEKLLEVHQHDMSTQGKLESSRSLVKLNREDRASNILQQLAQDNPSDEELLKEIDACLTRPISDNIIRAQQAIEIGMSYYKQNQFSEAINELSNALRIIPHHTGLKLNLLQVLLVAYEKSPISDNYIERAQDIIDEMDKLPSSSYSQSRYIVLKEKFEQLTNPSVEED</sequence>